<accession>A0A2C9CXD8</accession>
<keyword evidence="2" id="KW-1185">Reference proteome</keyword>
<reference evidence="2" key="1">
    <citation type="submission" date="2017-09" db="EMBL/GenBank/DDBJ databases">
        <authorList>
            <person name="Varghese N."/>
            <person name="Submissions S."/>
        </authorList>
    </citation>
    <scope>NUCLEOTIDE SEQUENCE [LARGE SCALE GENOMIC DNA]</scope>
    <source>
        <strain evidence="2">C7</strain>
    </source>
</reference>
<evidence type="ECO:0000313" key="2">
    <source>
        <dbReference type="Proteomes" id="UP000220034"/>
    </source>
</evidence>
<organism evidence="1 2">
    <name type="scientific">Pontivivens marinum</name>
    <dbReference type="NCBI Taxonomy" id="1690039"/>
    <lineage>
        <taxon>Bacteria</taxon>
        <taxon>Pseudomonadati</taxon>
        <taxon>Pseudomonadota</taxon>
        <taxon>Alphaproteobacteria</taxon>
        <taxon>Rhodobacterales</taxon>
        <taxon>Paracoccaceae</taxon>
        <taxon>Pontivivens</taxon>
    </lineage>
</organism>
<evidence type="ECO:0000313" key="1">
    <source>
        <dbReference type="EMBL" id="SOH95099.1"/>
    </source>
</evidence>
<sequence>MMNPRDAKRVSQALSSLIAKSKVRVAQVGNQLSKLKNDRSEILTMPLTDDILQRAMEDRGRQARLRAIDTSLINATSEHQKAVLELAKLRRQYDIVIEASLKAQKRADQQRARRGL</sequence>
<protein>
    <submittedName>
        <fullName evidence="1">Uncharacterized protein</fullName>
    </submittedName>
</protein>
<dbReference type="EMBL" id="OCTN01000007">
    <property type="protein sequence ID" value="SOH95099.1"/>
    <property type="molecule type" value="Genomic_DNA"/>
</dbReference>
<name>A0A2C9CXD8_9RHOB</name>
<proteinExistence type="predicted"/>
<dbReference type="Proteomes" id="UP000220034">
    <property type="component" value="Unassembled WGS sequence"/>
</dbReference>
<dbReference type="AlphaFoldDB" id="A0A2C9CXD8"/>
<gene>
    <name evidence="1" type="ORF">SAMN06273572_107120</name>
</gene>
<dbReference type="RefSeq" id="WP_097931280.1">
    <property type="nucleotide sequence ID" value="NZ_OCTN01000007.1"/>
</dbReference>